<comment type="caution">
    <text evidence="2">The sequence shown here is derived from an EMBL/GenBank/DDBJ whole genome shotgun (WGS) entry which is preliminary data.</text>
</comment>
<evidence type="ECO:0008006" key="4">
    <source>
        <dbReference type="Google" id="ProtNLM"/>
    </source>
</evidence>
<keyword evidence="3" id="KW-1185">Reference proteome</keyword>
<evidence type="ECO:0000313" key="2">
    <source>
        <dbReference type="EMBL" id="MFC7189105.1"/>
    </source>
</evidence>
<dbReference type="Proteomes" id="UP001596417">
    <property type="component" value="Unassembled WGS sequence"/>
</dbReference>
<proteinExistence type="predicted"/>
<evidence type="ECO:0000256" key="1">
    <source>
        <dbReference type="SAM" id="MobiDB-lite"/>
    </source>
</evidence>
<name>A0ABD5YRN4_9EURY</name>
<sequence length="715" mass="78800">MRVESQSGEHPALALIDDIQGVSARLSTSSVCHPTRCSTDSFLFPVDTAYELSPTVFWTHQLNPIMVRNRENTFNTDITNRETADLPYGSYSVDLCSLGLKVYLSVQGEIEIIPDEDRGRVIDCSTAESVRIGVRSFHESPSGTVTTTDQPRDVMRALSCLGSALKTTTCERSYPTLRGHPPLIERGERFQAPSGLERTDETASVRIEVPPTLESLYPLAPLAYYLNAVVRPGETPRLVAGDATYSLDRGAGMESGVAQILKHIFTLDCITRTEGLYPLSLGEREVFETHLEDAGYDEIDFAAIYEQPLAEQLQSYFSISFDVVEEVVPRWPLTADVRPVPKYLPFLPFVVASLGTVRCLPTSSPRPTASVTPAIEEFCRNRDARVANGDFTRAMPISRERQTRSSDDTSDLPADIYRPPASDSISQIWLADGYPVRAAKPTLDAFQRRFDATPVDGYEVAVVSNDTAMQAESDVVELYEQQDQITFGVTMHEELSKQALRGVLTDDYDLVHYVGHVDGKGLQCTDGWLDTHTLETVSTRMFVLNGCRSYVQGKGLVDAGAIGGLCTLTDVDNVSATRIGRTVARLINTGFSLGGALDLISEDSLIGRQYTIVGDPGTAIFQNPEDTPILTEITYAPDDEVIVDLYGYPSIRSQIGMLYVPSVGNTDMYYLNCGHMTTINTTHSAVTEDLQHGRHPVRVDGSLLWNNEIPDEFLE</sequence>
<feature type="compositionally biased region" description="Basic and acidic residues" evidence="1">
    <location>
        <begin position="398"/>
        <end position="407"/>
    </location>
</feature>
<organism evidence="2 3">
    <name type="scientific">Halocatena marina</name>
    <dbReference type="NCBI Taxonomy" id="2934937"/>
    <lineage>
        <taxon>Archaea</taxon>
        <taxon>Methanobacteriati</taxon>
        <taxon>Methanobacteriota</taxon>
        <taxon>Stenosarchaea group</taxon>
        <taxon>Halobacteria</taxon>
        <taxon>Halobacteriales</taxon>
        <taxon>Natronomonadaceae</taxon>
        <taxon>Halocatena</taxon>
    </lineage>
</organism>
<dbReference type="EMBL" id="JBHTAX010000001">
    <property type="protein sequence ID" value="MFC7189105.1"/>
    <property type="molecule type" value="Genomic_DNA"/>
</dbReference>
<gene>
    <name evidence="2" type="ORF">ACFQL7_04080</name>
</gene>
<feature type="region of interest" description="Disordered" evidence="1">
    <location>
        <begin position="398"/>
        <end position="417"/>
    </location>
</feature>
<evidence type="ECO:0000313" key="3">
    <source>
        <dbReference type="Proteomes" id="UP001596417"/>
    </source>
</evidence>
<dbReference type="AlphaFoldDB" id="A0ABD5YRN4"/>
<protein>
    <recommendedName>
        <fullName evidence="4">CHAT domain-containing protein</fullName>
    </recommendedName>
</protein>
<dbReference type="RefSeq" id="WP_264555137.1">
    <property type="nucleotide sequence ID" value="NZ_CP109979.1"/>
</dbReference>
<dbReference type="GeneID" id="76198670"/>
<reference evidence="2 3" key="1">
    <citation type="journal article" date="2019" name="Int. J. Syst. Evol. Microbiol.">
        <title>The Global Catalogue of Microorganisms (GCM) 10K type strain sequencing project: providing services to taxonomists for standard genome sequencing and annotation.</title>
        <authorList>
            <consortium name="The Broad Institute Genomics Platform"/>
            <consortium name="The Broad Institute Genome Sequencing Center for Infectious Disease"/>
            <person name="Wu L."/>
            <person name="Ma J."/>
        </authorList>
    </citation>
    <scope>NUCLEOTIDE SEQUENCE [LARGE SCALE GENOMIC DNA]</scope>
    <source>
        <strain evidence="2 3">RDMS1</strain>
    </source>
</reference>
<accession>A0ABD5YRN4</accession>